<sequence>MTSTLAKSALLTTAVGASGAGGYFGSKLITSKPTVQETKKQTYSVADLLAKDKTKQLLDKNSGKSHADWTTAWNNYKTQNNSKTTNGSDPLGITNWSTERTASNGVPESFLNRCDEESKKQVADTSDPIYVTVLTWCTKAKVTGQG</sequence>
<evidence type="ECO:0000313" key="2">
    <source>
        <dbReference type="EMBL" id="AEG73512.1"/>
    </source>
</evidence>
<dbReference type="BioCyc" id="MHAE859194:G1GR7-1267-MONOMER"/>
<proteinExistence type="predicted"/>
<evidence type="ECO:0000313" key="3">
    <source>
        <dbReference type="Proteomes" id="UP000007952"/>
    </source>
</evidence>
<evidence type="ECO:0000256" key="1">
    <source>
        <dbReference type="SAM" id="MobiDB-lite"/>
    </source>
</evidence>
<gene>
    <name evidence="2" type="ordered locus">MHF_1276</name>
</gene>
<feature type="region of interest" description="Disordered" evidence="1">
    <location>
        <begin position="77"/>
        <end position="109"/>
    </location>
</feature>
<reference key="2">
    <citation type="submission" date="2011-05" db="EMBL/GenBank/DDBJ databases">
        <title>The Genome of Mycoplasma haemofelis Strain Ohio2, a pathogenic hemoplasma of the cat.</title>
        <authorList>
            <person name="Santos A.P."/>
            <person name="Guimaraes A.M.S."/>
            <person name="SanMiguel P.J."/>
            <person name="Martin S.W."/>
            <person name="Messick J.B."/>
        </authorList>
    </citation>
    <scope>NUCLEOTIDE SEQUENCE</scope>
    <source>
        <strain>Ohio2</strain>
    </source>
</reference>
<name>F6FFU4_MYCHI</name>
<dbReference type="Proteomes" id="UP000007952">
    <property type="component" value="Chromosome"/>
</dbReference>
<dbReference type="EMBL" id="CP002808">
    <property type="protein sequence ID" value="AEG73512.1"/>
    <property type="molecule type" value="Genomic_DNA"/>
</dbReference>
<reference evidence="2 3" key="1">
    <citation type="journal article" date="2011" name="J. Bacteriol.">
        <title>Complete genome sequences of two hemotropic Mycoplasmas, Mycoplasma haemofelis strain Ohio2 and Mycoplasma suis strain Illinois.</title>
        <authorList>
            <person name="Messick J.B."/>
            <person name="Santos A.P."/>
            <person name="Guimaraes A.M."/>
        </authorList>
    </citation>
    <scope>NUCLEOTIDE SEQUENCE [LARGE SCALE GENOMIC DNA]</scope>
    <source>
        <strain evidence="2 3">Ohio2</strain>
    </source>
</reference>
<accession>F6FFU4</accession>
<dbReference type="HOGENOM" id="CLU_149302_0_0_14"/>
<dbReference type="STRING" id="859194.MHF_1276"/>
<dbReference type="KEGG" id="mhf:MHF_1276"/>
<organism evidence="2 3">
    <name type="scientific">Mycoplasma haemofelis (strain Ohio2)</name>
    <dbReference type="NCBI Taxonomy" id="859194"/>
    <lineage>
        <taxon>Bacteria</taxon>
        <taxon>Bacillati</taxon>
        <taxon>Mycoplasmatota</taxon>
        <taxon>Mollicutes</taxon>
        <taxon>Mycoplasmataceae</taxon>
        <taxon>Mycoplasma</taxon>
    </lineage>
</organism>
<dbReference type="AlphaFoldDB" id="F6FFU4"/>
<feature type="compositionally biased region" description="Polar residues" evidence="1">
    <location>
        <begin position="77"/>
        <end position="106"/>
    </location>
</feature>
<protein>
    <submittedName>
        <fullName evidence="2">Uncharacterized protein</fullName>
    </submittedName>
</protein>